<proteinExistence type="predicted"/>
<dbReference type="InterPro" id="IPR052913">
    <property type="entry name" value="Glycopeptide_resist_protein"/>
</dbReference>
<gene>
    <name evidence="1" type="ORF">I8J30_09305</name>
</gene>
<dbReference type="RefSeq" id="WP_210657419.1">
    <property type="nucleotide sequence ID" value="NZ_JAGKSP010000002.1"/>
</dbReference>
<accession>A0ABS5CAQ5</accession>
<evidence type="ECO:0000313" key="1">
    <source>
        <dbReference type="EMBL" id="MBP3962895.1"/>
    </source>
</evidence>
<protein>
    <submittedName>
        <fullName evidence="1">VanW family protein</fullName>
    </submittedName>
</protein>
<evidence type="ECO:0000313" key="2">
    <source>
        <dbReference type="Proteomes" id="UP000673394"/>
    </source>
</evidence>
<comment type="caution">
    <text evidence="1">The sequence shown here is derived from an EMBL/GenBank/DDBJ whole genome shotgun (WGS) entry which is preliminary data.</text>
</comment>
<name>A0ABS5CAQ5_9BACL</name>
<dbReference type="Pfam" id="PF04294">
    <property type="entry name" value="VanW"/>
    <property type="match status" value="1"/>
</dbReference>
<keyword evidence="2" id="KW-1185">Reference proteome</keyword>
<dbReference type="PANTHER" id="PTHR35788:SF1">
    <property type="entry name" value="EXPORTED PROTEIN"/>
    <property type="match status" value="1"/>
</dbReference>
<dbReference type="Proteomes" id="UP000673394">
    <property type="component" value="Unassembled WGS sequence"/>
</dbReference>
<dbReference type="InterPro" id="IPR007391">
    <property type="entry name" value="Vancomycin_resist_VanW"/>
</dbReference>
<dbReference type="PANTHER" id="PTHR35788">
    <property type="entry name" value="EXPORTED PROTEIN-RELATED"/>
    <property type="match status" value="1"/>
</dbReference>
<reference evidence="1 2" key="1">
    <citation type="submission" date="2021-04" db="EMBL/GenBank/DDBJ databases">
        <title>Paenibacillus sp. DLE-14 whole genome sequence.</title>
        <authorList>
            <person name="Ham Y.J."/>
        </authorList>
    </citation>
    <scope>NUCLEOTIDE SEQUENCE [LARGE SCALE GENOMIC DNA]</scope>
    <source>
        <strain evidence="1 2">DLE-14</strain>
    </source>
</reference>
<organism evidence="1 2">
    <name type="scientific">Paenibacillus lignilyticus</name>
    <dbReference type="NCBI Taxonomy" id="1172615"/>
    <lineage>
        <taxon>Bacteria</taxon>
        <taxon>Bacillati</taxon>
        <taxon>Bacillota</taxon>
        <taxon>Bacilli</taxon>
        <taxon>Bacillales</taxon>
        <taxon>Paenibacillaceae</taxon>
        <taxon>Paenibacillus</taxon>
    </lineage>
</organism>
<dbReference type="EMBL" id="JAGKSP010000002">
    <property type="protein sequence ID" value="MBP3962895.1"/>
    <property type="molecule type" value="Genomic_DNA"/>
</dbReference>
<sequence length="277" mass="32399">MKPIQRSRLRLMVGTAYFTWRRYARWLFGGISFARTFSEEPLEHVVFHHATPTLRKLKDVDMWLQHNKEINLALAIKQLHGLVIAPGETMSYWKLIGRTTARKGYVPGMVLHYGKFKSGLGGGLCQLSNLIYWMTLHTPLTVMERHRHSYDVFPDANRTQPFGSGATCSYNYLDLMIQNQTTIPYQLVLELKDHVLTGEWRATDKPLHTYEIYEKEHRIEQQYWGGYVRRNVLHRRVYNQANEMVKDEYITENHALMMYAPLLTEPVSHGDKTEVTV</sequence>